<dbReference type="GO" id="GO:0050660">
    <property type="term" value="F:flavin adenine dinucleotide binding"/>
    <property type="evidence" value="ECO:0007669"/>
    <property type="project" value="InterPro"/>
</dbReference>
<comment type="similarity">
    <text evidence="2 8">Belongs to the FMO family.</text>
</comment>
<accession>A0A3Q2YZ75</accession>
<dbReference type="PRINTS" id="PR00370">
    <property type="entry name" value="FMOXYGENASE"/>
</dbReference>
<keyword evidence="11" id="KW-1185">Reference proteome</keyword>
<dbReference type="Gene3D" id="3.50.50.60">
    <property type="entry name" value="FAD/NAD(P)-binding domain"/>
    <property type="match status" value="2"/>
</dbReference>
<proteinExistence type="inferred from homology"/>
<dbReference type="Pfam" id="PF00743">
    <property type="entry name" value="FMO-like"/>
    <property type="match status" value="2"/>
</dbReference>
<dbReference type="InterPro" id="IPR020946">
    <property type="entry name" value="Flavin_mOase-like"/>
</dbReference>
<dbReference type="GeneID" id="109517184"/>
<keyword evidence="5" id="KW-0521">NADP</keyword>
<keyword evidence="3 8" id="KW-0285">Flavoprotein</keyword>
<dbReference type="GO" id="GO:0050661">
    <property type="term" value="F:NADP binding"/>
    <property type="evidence" value="ECO:0007669"/>
    <property type="project" value="InterPro"/>
</dbReference>
<dbReference type="OMA" id="CFEKQSD"/>
<name>A0A3Q2YZ75_HIPCM</name>
<evidence type="ECO:0000256" key="2">
    <source>
        <dbReference type="ARBA" id="ARBA00009183"/>
    </source>
</evidence>
<reference evidence="10" key="2">
    <citation type="submission" date="2025-09" db="UniProtKB">
        <authorList>
            <consortium name="Ensembl"/>
        </authorList>
    </citation>
    <scope>IDENTIFICATION</scope>
</reference>
<protein>
    <recommendedName>
        <fullName evidence="8">Flavin-containing monooxygenase</fullName>
        <ecNumber evidence="8">1.-.-.-</ecNumber>
    </recommendedName>
</protein>
<dbReference type="FunFam" id="3.50.50.60:FF:000138">
    <property type="entry name" value="Flavin-containing monooxygenase"/>
    <property type="match status" value="1"/>
</dbReference>
<dbReference type="InterPro" id="IPR050346">
    <property type="entry name" value="FMO-like"/>
</dbReference>
<keyword evidence="6 8" id="KW-0560">Oxidoreductase</keyword>
<dbReference type="AlphaFoldDB" id="A0A3Q2YZ75"/>
<sequence length="432" mass="47782">MAMELLRVAVIGAGAAGLCAARHVLSRPERFAPPVVFELTANVGGTWRYQERVGPDVRCSMYKNLRTNLPKEVMMFPDFPFNQQLNSFLSHQDVRRYLEDYCRQYRIRPHIRFHSAVEEVKPAVVTTEDGENRTRTTWEVTACDTSGCRTTATFDAVFVCSGHYSEPNIPSVPGLENFKGQVLHSHTYRSAEPFSSRSVVVLGAKASGIDISLELAKAGAQVTLSHRGPPLVAALPAEIRQSSPPVAVQDDGRICFQDGSVRAADVLLFCTGYNFSFPFLDGGRLGLELEEQLVAPLYRFMMPPAFPSLVFIGLCKSICPFTNFHCQVQFALGALAGSPALPSRAQMAAEARLALQKKADGGAARRHLLVMGGDQWEYLAELAADTGFAPPPPVVRSLFEEVWRQRGLQPDSYRKLNYRLLNDTQWQVVDTA</sequence>
<dbReference type="GeneTree" id="ENSGT00940000164245"/>
<dbReference type="Proteomes" id="UP000264820">
    <property type="component" value="Unplaced"/>
</dbReference>
<evidence type="ECO:0000256" key="6">
    <source>
        <dbReference type="ARBA" id="ARBA00023002"/>
    </source>
</evidence>
<dbReference type="RefSeq" id="XP_019727754.1">
    <property type="nucleotide sequence ID" value="XM_019872195.1"/>
</dbReference>
<reference evidence="10" key="1">
    <citation type="submission" date="2025-08" db="UniProtKB">
        <authorList>
            <consortium name="Ensembl"/>
        </authorList>
    </citation>
    <scope>IDENTIFICATION</scope>
</reference>
<keyword evidence="9" id="KW-0732">Signal</keyword>
<evidence type="ECO:0000256" key="4">
    <source>
        <dbReference type="ARBA" id="ARBA00022827"/>
    </source>
</evidence>
<keyword evidence="4 8" id="KW-0274">FAD</keyword>
<evidence type="ECO:0000256" key="3">
    <source>
        <dbReference type="ARBA" id="ARBA00022630"/>
    </source>
</evidence>
<evidence type="ECO:0000256" key="9">
    <source>
        <dbReference type="SAM" id="SignalP"/>
    </source>
</evidence>
<dbReference type="GO" id="GO:0004499">
    <property type="term" value="F:N,N-dimethylaniline monooxygenase activity"/>
    <property type="evidence" value="ECO:0007669"/>
    <property type="project" value="InterPro"/>
</dbReference>
<dbReference type="EC" id="1.-.-.-" evidence="8"/>
<dbReference type="InterPro" id="IPR000960">
    <property type="entry name" value="Flavin_mOase"/>
</dbReference>
<evidence type="ECO:0000256" key="8">
    <source>
        <dbReference type="RuleBase" id="RU361177"/>
    </source>
</evidence>
<dbReference type="Ensembl" id="ENSHCOT00000015967.1">
    <property type="protein sequence ID" value="ENSHCOP00000023579.1"/>
    <property type="gene ID" value="ENSHCOG00000012251.1"/>
</dbReference>
<dbReference type="InterPro" id="IPR036188">
    <property type="entry name" value="FAD/NAD-bd_sf"/>
</dbReference>
<dbReference type="PIRSF" id="PIRSF000332">
    <property type="entry name" value="FMO"/>
    <property type="match status" value="1"/>
</dbReference>
<evidence type="ECO:0000256" key="7">
    <source>
        <dbReference type="ARBA" id="ARBA00023033"/>
    </source>
</evidence>
<keyword evidence="7 8" id="KW-0503">Monooxygenase</keyword>
<feature type="chain" id="PRO_5018791254" description="Flavin-containing monooxygenase" evidence="9">
    <location>
        <begin position="22"/>
        <end position="432"/>
    </location>
</feature>
<comment type="cofactor">
    <cofactor evidence="1 8">
        <name>FAD</name>
        <dbReference type="ChEBI" id="CHEBI:57692"/>
    </cofactor>
</comment>
<evidence type="ECO:0000256" key="5">
    <source>
        <dbReference type="ARBA" id="ARBA00022857"/>
    </source>
</evidence>
<dbReference type="OrthoDB" id="66881at2759"/>
<dbReference type="SUPFAM" id="SSF51905">
    <property type="entry name" value="FAD/NAD(P)-binding domain"/>
    <property type="match status" value="2"/>
</dbReference>
<dbReference type="STRING" id="109280.ENSHCOP00000023579"/>
<evidence type="ECO:0000256" key="1">
    <source>
        <dbReference type="ARBA" id="ARBA00001974"/>
    </source>
</evidence>
<dbReference type="PANTHER" id="PTHR23023">
    <property type="entry name" value="DIMETHYLANILINE MONOOXYGENASE"/>
    <property type="match status" value="1"/>
</dbReference>
<feature type="signal peptide" evidence="9">
    <location>
        <begin position="1"/>
        <end position="21"/>
    </location>
</feature>
<evidence type="ECO:0000313" key="11">
    <source>
        <dbReference type="Proteomes" id="UP000264820"/>
    </source>
</evidence>
<organism evidence="10 11">
    <name type="scientific">Hippocampus comes</name>
    <name type="common">Tiger tail seahorse</name>
    <dbReference type="NCBI Taxonomy" id="109280"/>
    <lineage>
        <taxon>Eukaryota</taxon>
        <taxon>Metazoa</taxon>
        <taxon>Chordata</taxon>
        <taxon>Craniata</taxon>
        <taxon>Vertebrata</taxon>
        <taxon>Euteleostomi</taxon>
        <taxon>Actinopterygii</taxon>
        <taxon>Neopterygii</taxon>
        <taxon>Teleostei</taxon>
        <taxon>Neoteleostei</taxon>
        <taxon>Acanthomorphata</taxon>
        <taxon>Syngnathiaria</taxon>
        <taxon>Syngnathiformes</taxon>
        <taxon>Syngnathoidei</taxon>
        <taxon>Syngnathidae</taxon>
        <taxon>Hippocampus</taxon>
    </lineage>
</organism>
<evidence type="ECO:0000313" key="10">
    <source>
        <dbReference type="Ensembl" id="ENSHCOP00000023579.1"/>
    </source>
</evidence>